<keyword evidence="1" id="KW-0732">Signal</keyword>
<protein>
    <submittedName>
        <fullName evidence="2">Putative secreted protein</fullName>
    </submittedName>
</protein>
<sequence length="79" mass="9115">MSRCRSLWSCTLCAMRSWSVGMVPMVPRRRSVCSSHSTKGHIFSWKALATGNVRSRALIRSWAPRLRQSKRWLRSCSCD</sequence>
<organism evidence="2">
    <name type="scientific">Ixodes ricinus</name>
    <name type="common">Common tick</name>
    <name type="synonym">Acarus ricinus</name>
    <dbReference type="NCBI Taxonomy" id="34613"/>
    <lineage>
        <taxon>Eukaryota</taxon>
        <taxon>Metazoa</taxon>
        <taxon>Ecdysozoa</taxon>
        <taxon>Arthropoda</taxon>
        <taxon>Chelicerata</taxon>
        <taxon>Arachnida</taxon>
        <taxon>Acari</taxon>
        <taxon>Parasitiformes</taxon>
        <taxon>Ixodida</taxon>
        <taxon>Ixodoidea</taxon>
        <taxon>Ixodidae</taxon>
        <taxon>Ixodinae</taxon>
        <taxon>Ixodes</taxon>
    </lineage>
</organism>
<accession>A0A6B0U4F3</accession>
<reference evidence="2" key="1">
    <citation type="submission" date="2019-12" db="EMBL/GenBank/DDBJ databases">
        <title>An insight into the sialome of adult female Ixodes ricinus ticks feeding for 6 days.</title>
        <authorList>
            <person name="Perner J."/>
            <person name="Ribeiro J.M.C."/>
        </authorList>
    </citation>
    <scope>NUCLEOTIDE SEQUENCE</scope>
    <source>
        <strain evidence="2">Semi-engorged</strain>
        <tissue evidence="2">Salivary glands</tissue>
    </source>
</reference>
<feature type="chain" id="PRO_5025368966" evidence="1">
    <location>
        <begin position="22"/>
        <end position="79"/>
    </location>
</feature>
<proteinExistence type="predicted"/>
<evidence type="ECO:0000313" key="2">
    <source>
        <dbReference type="EMBL" id="MXU84127.1"/>
    </source>
</evidence>
<name>A0A6B0U4F3_IXORI</name>
<dbReference type="AlphaFoldDB" id="A0A6B0U4F3"/>
<evidence type="ECO:0000256" key="1">
    <source>
        <dbReference type="SAM" id="SignalP"/>
    </source>
</evidence>
<feature type="signal peptide" evidence="1">
    <location>
        <begin position="1"/>
        <end position="21"/>
    </location>
</feature>
<dbReference type="EMBL" id="GIFC01002044">
    <property type="protein sequence ID" value="MXU84127.1"/>
    <property type="molecule type" value="Transcribed_RNA"/>
</dbReference>